<dbReference type="AlphaFoldDB" id="A0AAV4RH17"/>
<accession>A0AAV4RH17</accession>
<gene>
    <name evidence="1" type="ORF">CEXT_529391</name>
</gene>
<dbReference type="Proteomes" id="UP001054945">
    <property type="component" value="Unassembled WGS sequence"/>
</dbReference>
<reference evidence="1 2" key="1">
    <citation type="submission" date="2021-06" db="EMBL/GenBank/DDBJ databases">
        <title>Caerostris extrusa draft genome.</title>
        <authorList>
            <person name="Kono N."/>
            <person name="Arakawa K."/>
        </authorList>
    </citation>
    <scope>NUCLEOTIDE SEQUENCE [LARGE SCALE GENOMIC DNA]</scope>
</reference>
<evidence type="ECO:0000313" key="1">
    <source>
        <dbReference type="EMBL" id="GIY19422.1"/>
    </source>
</evidence>
<name>A0AAV4RH17_CAEEX</name>
<keyword evidence="2" id="KW-1185">Reference proteome</keyword>
<organism evidence="1 2">
    <name type="scientific">Caerostris extrusa</name>
    <name type="common">Bark spider</name>
    <name type="synonym">Caerostris bankana</name>
    <dbReference type="NCBI Taxonomy" id="172846"/>
    <lineage>
        <taxon>Eukaryota</taxon>
        <taxon>Metazoa</taxon>
        <taxon>Ecdysozoa</taxon>
        <taxon>Arthropoda</taxon>
        <taxon>Chelicerata</taxon>
        <taxon>Arachnida</taxon>
        <taxon>Araneae</taxon>
        <taxon>Araneomorphae</taxon>
        <taxon>Entelegynae</taxon>
        <taxon>Araneoidea</taxon>
        <taxon>Araneidae</taxon>
        <taxon>Caerostris</taxon>
    </lineage>
</organism>
<protein>
    <submittedName>
        <fullName evidence="1">Uncharacterized protein</fullName>
    </submittedName>
</protein>
<comment type="caution">
    <text evidence="1">The sequence shown here is derived from an EMBL/GenBank/DDBJ whole genome shotgun (WGS) entry which is preliminary data.</text>
</comment>
<proteinExistence type="predicted"/>
<dbReference type="EMBL" id="BPLR01007752">
    <property type="protein sequence ID" value="GIY19422.1"/>
    <property type="molecule type" value="Genomic_DNA"/>
</dbReference>
<evidence type="ECO:0000313" key="2">
    <source>
        <dbReference type="Proteomes" id="UP001054945"/>
    </source>
</evidence>
<sequence>MGSLLYDLNMITNANANATEGKDTLETQKSACKCTRGGGVSVAGVGLFVYQSPQPRLTSCCQPTAAVAREAAHPKMYKRPVPECLLSIIILQPQRKSQISFNGPKKCTAEVYLGPDVRQSGWWSKTTDH</sequence>